<evidence type="ECO:0008006" key="3">
    <source>
        <dbReference type="Google" id="ProtNLM"/>
    </source>
</evidence>
<organism evidence="1 2">
    <name type="scientific">Guptibacillus hwajinpoensis</name>
    <dbReference type="NCBI Taxonomy" id="208199"/>
    <lineage>
        <taxon>Bacteria</taxon>
        <taxon>Bacillati</taxon>
        <taxon>Bacillota</taxon>
        <taxon>Bacilli</taxon>
        <taxon>Bacillales</taxon>
        <taxon>Guptibacillaceae</taxon>
        <taxon>Guptibacillus</taxon>
    </lineage>
</organism>
<name>A0A845EN73_9BACL</name>
<protein>
    <recommendedName>
        <fullName evidence="3">Redoxin domain-containing protein</fullName>
    </recommendedName>
</protein>
<dbReference type="SUPFAM" id="SSF52833">
    <property type="entry name" value="Thioredoxin-like"/>
    <property type="match status" value="1"/>
</dbReference>
<dbReference type="EMBL" id="WMEY01000001">
    <property type="protein sequence ID" value="MYL61811.1"/>
    <property type="molecule type" value="Genomic_DNA"/>
</dbReference>
<evidence type="ECO:0000313" key="2">
    <source>
        <dbReference type="Proteomes" id="UP000447833"/>
    </source>
</evidence>
<evidence type="ECO:0000313" key="1">
    <source>
        <dbReference type="EMBL" id="MYL61811.1"/>
    </source>
</evidence>
<dbReference type="RefSeq" id="WP_160917763.1">
    <property type="nucleotide sequence ID" value="NZ_WMEY01000001.1"/>
</dbReference>
<proteinExistence type="predicted"/>
<reference evidence="1 2" key="1">
    <citation type="submission" date="2019-11" db="EMBL/GenBank/DDBJ databases">
        <title>Genome sequences of 17 halophilic strains isolated from different environments.</title>
        <authorList>
            <person name="Furrow R.E."/>
        </authorList>
    </citation>
    <scope>NUCLEOTIDE SEQUENCE [LARGE SCALE GENOMIC DNA]</scope>
    <source>
        <strain evidence="1 2">22506_14_FS</strain>
    </source>
</reference>
<dbReference type="Proteomes" id="UP000447833">
    <property type="component" value="Unassembled WGS sequence"/>
</dbReference>
<comment type="caution">
    <text evidence="1">The sequence shown here is derived from an EMBL/GenBank/DDBJ whole genome shotgun (WGS) entry which is preliminary data.</text>
</comment>
<dbReference type="AlphaFoldDB" id="A0A845EN73"/>
<dbReference type="InterPro" id="IPR036249">
    <property type="entry name" value="Thioredoxin-like_sf"/>
</dbReference>
<dbReference type="Gene3D" id="3.40.30.10">
    <property type="entry name" value="Glutaredoxin"/>
    <property type="match status" value="1"/>
</dbReference>
<sequence length="177" mass="20398">MYIILPTIWISMFLVFLKLQKQLNFELLQLPSGEQQKEVIMKHPIIGKSIRNKLVDHHLLSSPFSIIIIVNQTCSFCLTELEELIHENQNYQLPIFNVISIENGNEVNDTTGKYDLFQKDVTQLQAKQETLAQLEVHDFPTLLLVDHNGIVLGEFGWYIGVFHQYNFILKGGEGNVE</sequence>
<gene>
    <name evidence="1" type="ORF">GLW07_00440</name>
</gene>
<accession>A0A845EN73</accession>